<sequence length="83" mass="9683">MVCVILSPQYDLLVLSCSRGSRKACNASINRSRYWDKDNLRMQTENASRRGIAQEYRAWLMRFLAGFYCESCNTKRPEPETIL</sequence>
<evidence type="ECO:0000313" key="2">
    <source>
        <dbReference type="Proteomes" id="UP000824469"/>
    </source>
</evidence>
<protein>
    <submittedName>
        <fullName evidence="1">Uncharacterized protein</fullName>
    </submittedName>
</protein>
<keyword evidence="2" id="KW-1185">Reference proteome</keyword>
<accession>A0AA38F901</accession>
<dbReference type="EMBL" id="JAHRHJ020001233">
    <property type="protein sequence ID" value="KAH9293350.1"/>
    <property type="molecule type" value="Genomic_DNA"/>
</dbReference>
<name>A0AA38F901_TAXCH</name>
<comment type="caution">
    <text evidence="1">The sequence shown here is derived from an EMBL/GenBank/DDBJ whole genome shotgun (WGS) entry which is preliminary data.</text>
</comment>
<evidence type="ECO:0000313" key="1">
    <source>
        <dbReference type="EMBL" id="KAH9293350.1"/>
    </source>
</evidence>
<organism evidence="1 2">
    <name type="scientific">Taxus chinensis</name>
    <name type="common">Chinese yew</name>
    <name type="synonym">Taxus wallichiana var. chinensis</name>
    <dbReference type="NCBI Taxonomy" id="29808"/>
    <lineage>
        <taxon>Eukaryota</taxon>
        <taxon>Viridiplantae</taxon>
        <taxon>Streptophyta</taxon>
        <taxon>Embryophyta</taxon>
        <taxon>Tracheophyta</taxon>
        <taxon>Spermatophyta</taxon>
        <taxon>Pinopsida</taxon>
        <taxon>Pinidae</taxon>
        <taxon>Conifers II</taxon>
        <taxon>Cupressales</taxon>
        <taxon>Taxaceae</taxon>
        <taxon>Taxus</taxon>
    </lineage>
</organism>
<reference evidence="1 2" key="1">
    <citation type="journal article" date="2021" name="Nat. Plants">
        <title>The Taxus genome provides insights into paclitaxel biosynthesis.</title>
        <authorList>
            <person name="Xiong X."/>
            <person name="Gou J."/>
            <person name="Liao Q."/>
            <person name="Li Y."/>
            <person name="Zhou Q."/>
            <person name="Bi G."/>
            <person name="Li C."/>
            <person name="Du R."/>
            <person name="Wang X."/>
            <person name="Sun T."/>
            <person name="Guo L."/>
            <person name="Liang H."/>
            <person name="Lu P."/>
            <person name="Wu Y."/>
            <person name="Zhang Z."/>
            <person name="Ro D.K."/>
            <person name="Shang Y."/>
            <person name="Huang S."/>
            <person name="Yan J."/>
        </authorList>
    </citation>
    <scope>NUCLEOTIDE SEQUENCE [LARGE SCALE GENOMIC DNA]</scope>
    <source>
        <strain evidence="1">Ta-2019</strain>
    </source>
</reference>
<gene>
    <name evidence="1" type="ORF">KI387_041446</name>
</gene>
<dbReference type="AlphaFoldDB" id="A0AA38F901"/>
<feature type="non-terminal residue" evidence="1">
    <location>
        <position position="83"/>
    </location>
</feature>
<dbReference type="Proteomes" id="UP000824469">
    <property type="component" value="Unassembled WGS sequence"/>
</dbReference>
<proteinExistence type="predicted"/>